<reference evidence="2" key="2">
    <citation type="submission" date="2014-09" db="EMBL/GenBank/DDBJ databases">
        <title>Criblamydia sequanensis harbors a mega-plasmid encoding arsenite resistance.</title>
        <authorList>
            <person name="Bertelli C."/>
            <person name="Goesmann A."/>
            <person name="Greub G."/>
        </authorList>
    </citation>
    <scope>NUCLEOTIDE SEQUENCE [LARGE SCALE GENOMIC DNA]</scope>
    <source>
        <strain evidence="2">CRIB-18</strain>
        <plasmid evidence="2">1</plasmid>
    </source>
</reference>
<accession>A0A090D3B3</accession>
<protein>
    <recommendedName>
        <fullName evidence="1">Phage neck terminator protein gp12-like domain-containing protein</fullName>
    </recommendedName>
</protein>
<name>A0A090D3B3_9BACT</name>
<dbReference type="NCBIfam" id="NF047498">
    <property type="entry name" value="LIC_12616_fam"/>
    <property type="match status" value="1"/>
</dbReference>
<dbReference type="EMBL" id="LK031773">
    <property type="protein sequence ID" value="CDR35351.1"/>
    <property type="molecule type" value="Genomic_DNA"/>
</dbReference>
<evidence type="ECO:0000313" key="2">
    <source>
        <dbReference type="EMBL" id="CDR35351.1"/>
    </source>
</evidence>
<evidence type="ECO:0000259" key="1">
    <source>
        <dbReference type="Pfam" id="PF23961"/>
    </source>
</evidence>
<organism evidence="2">
    <name type="scientific">Candidatus Criblamydia sequanensis CRIB-18</name>
    <dbReference type="NCBI Taxonomy" id="1437425"/>
    <lineage>
        <taxon>Bacteria</taxon>
        <taxon>Pseudomonadati</taxon>
        <taxon>Chlamydiota</taxon>
        <taxon>Chlamydiia</taxon>
        <taxon>Parachlamydiales</taxon>
        <taxon>Candidatus Criblamydiaceae</taxon>
        <taxon>Candidatus Criblamydia</taxon>
    </lineage>
</organism>
<dbReference type="InterPro" id="IPR057087">
    <property type="entry name" value="Gp12-like"/>
</dbReference>
<feature type="domain" description="Phage neck terminator protein gp12-like" evidence="1">
    <location>
        <begin position="25"/>
        <end position="156"/>
    </location>
</feature>
<reference evidence="2" key="1">
    <citation type="submission" date="2013-12" db="EMBL/GenBank/DDBJ databases">
        <authorList>
            <person name="Li W."/>
            <person name="Chetelat R.T."/>
        </authorList>
    </citation>
    <scope>NUCLEOTIDE SEQUENCE</scope>
    <source>
        <strain evidence="2">CRIB-18</strain>
        <plasmid evidence="2">1</plasmid>
    </source>
</reference>
<geneLocation type="plasmid" evidence="2">
    <name>1</name>
</geneLocation>
<proteinExistence type="predicted"/>
<dbReference type="AlphaFoldDB" id="A0A090D3B3"/>
<keyword evidence="2" id="KW-0614">Plasmid</keyword>
<sequence>MPLNFETIKTNLYSWATANSGGASVIFLNENAPRPAQPYVTLFLSSLNQIGEDYTPESDVNGLVDMVGDREFTLQIQTYGGDCITRLENLRSSLQMQTVLDTLRANGIVFVNHFAISDVTELLDSRFEKRAAMDVLFRIGQNYTDNLGLIQTVQVEEIYQDAGGSVVYNHTITIP</sequence>
<dbReference type="RefSeq" id="WP_176454869.1">
    <property type="nucleotide sequence ID" value="NZ_LK031773.1"/>
</dbReference>
<dbReference type="Pfam" id="PF23961">
    <property type="entry name" value="Phage_tail_terminator_9"/>
    <property type="match status" value="1"/>
</dbReference>
<gene>
    <name evidence="2" type="ORF">CSEC_p0080</name>
</gene>